<sequence length="332" mass="38984">MDSVNAHSLESTQKSINKEVTPNNEYILKKVLREGEFATVHLCVDKNGTEKIIKFLDEKSYAAEMNMINEHLNTIKSHFNFNVSIQSFDRFNNILDNGRIEGMKYPFIVIEKLGDNLNDIRKECKNYQVETMTAIRLLIDALSIIEYLHNLGYVHQSIKPSSFCCRIDSGKKFPALILTNFETCSVFSDKESDNKENERLVKFGKKNFKYCSINQHYKEQIYQPKDDIESWCYIGILLFEGSLPWIYKDTEHEKEIIDLKDSLTQVDSDVFYEKTPIFFREFIYKVRKDPTGVDIGEFNNTMMKMISKFSECLFKKETNEKVRERPKMASWF</sequence>
<feature type="domain" description="Protein kinase" evidence="1">
    <location>
        <begin position="26"/>
        <end position="332"/>
    </location>
</feature>
<dbReference type="InterPro" id="IPR011009">
    <property type="entry name" value="Kinase-like_dom_sf"/>
</dbReference>
<dbReference type="GO" id="GO:0004672">
    <property type="term" value="F:protein kinase activity"/>
    <property type="evidence" value="ECO:0007669"/>
    <property type="project" value="InterPro"/>
</dbReference>
<evidence type="ECO:0000259" key="1">
    <source>
        <dbReference type="PROSITE" id="PS50011"/>
    </source>
</evidence>
<dbReference type="PANTHER" id="PTHR11909">
    <property type="entry name" value="CASEIN KINASE-RELATED"/>
    <property type="match status" value="1"/>
</dbReference>
<dbReference type="WBParaSite" id="PTRK_0000391100.1">
    <property type="protein sequence ID" value="PTRK_0000391100.1"/>
    <property type="gene ID" value="PTRK_0000391100"/>
</dbReference>
<accession>A0A0N4Z9C0</accession>
<organism evidence="2 3">
    <name type="scientific">Parastrongyloides trichosuri</name>
    <name type="common">Possum-specific nematode worm</name>
    <dbReference type="NCBI Taxonomy" id="131310"/>
    <lineage>
        <taxon>Eukaryota</taxon>
        <taxon>Metazoa</taxon>
        <taxon>Ecdysozoa</taxon>
        <taxon>Nematoda</taxon>
        <taxon>Chromadorea</taxon>
        <taxon>Rhabditida</taxon>
        <taxon>Tylenchina</taxon>
        <taxon>Panagrolaimomorpha</taxon>
        <taxon>Strongyloidoidea</taxon>
        <taxon>Strongyloididae</taxon>
        <taxon>Parastrongyloides</taxon>
    </lineage>
</organism>
<proteinExistence type="predicted"/>
<evidence type="ECO:0000313" key="2">
    <source>
        <dbReference type="Proteomes" id="UP000038045"/>
    </source>
</evidence>
<dbReference type="PROSITE" id="PS50011">
    <property type="entry name" value="PROTEIN_KINASE_DOM"/>
    <property type="match status" value="1"/>
</dbReference>
<dbReference type="STRING" id="131310.A0A0N4Z9C0"/>
<dbReference type="GO" id="GO:0005524">
    <property type="term" value="F:ATP binding"/>
    <property type="evidence" value="ECO:0007669"/>
    <property type="project" value="InterPro"/>
</dbReference>
<keyword evidence="2" id="KW-1185">Reference proteome</keyword>
<dbReference type="InterPro" id="IPR050235">
    <property type="entry name" value="CK1_Ser-Thr_kinase"/>
</dbReference>
<dbReference type="InterPro" id="IPR000719">
    <property type="entry name" value="Prot_kinase_dom"/>
</dbReference>
<evidence type="ECO:0000313" key="3">
    <source>
        <dbReference type="WBParaSite" id="PTRK_0000391100.1"/>
    </source>
</evidence>
<dbReference type="Proteomes" id="UP000038045">
    <property type="component" value="Unplaced"/>
</dbReference>
<dbReference type="AlphaFoldDB" id="A0A0N4Z9C0"/>
<dbReference type="Gene3D" id="1.10.510.10">
    <property type="entry name" value="Transferase(Phosphotransferase) domain 1"/>
    <property type="match status" value="1"/>
</dbReference>
<dbReference type="SMART" id="SM00220">
    <property type="entry name" value="S_TKc"/>
    <property type="match status" value="1"/>
</dbReference>
<name>A0A0N4Z9C0_PARTI</name>
<reference evidence="3" key="1">
    <citation type="submission" date="2017-02" db="UniProtKB">
        <authorList>
            <consortium name="WormBaseParasite"/>
        </authorList>
    </citation>
    <scope>IDENTIFICATION</scope>
</reference>
<protein>
    <submittedName>
        <fullName evidence="3">Protein kinase domain-containing protein</fullName>
    </submittedName>
</protein>
<dbReference type="SUPFAM" id="SSF56112">
    <property type="entry name" value="Protein kinase-like (PK-like)"/>
    <property type="match status" value="1"/>
</dbReference>